<gene>
    <name evidence="5" type="ORF">SAMN05446927_4690</name>
</gene>
<proteinExistence type="predicted"/>
<evidence type="ECO:0000256" key="2">
    <source>
        <dbReference type="ARBA" id="ARBA00023136"/>
    </source>
</evidence>
<dbReference type="PRINTS" id="PR01021">
    <property type="entry name" value="OMPADOMAIN"/>
</dbReference>
<dbReference type="PROSITE" id="PS51123">
    <property type="entry name" value="OMPA_2"/>
    <property type="match status" value="1"/>
</dbReference>
<dbReference type="AlphaFoldDB" id="A0A7Z7I944"/>
<dbReference type="Pfam" id="PF00691">
    <property type="entry name" value="OmpA"/>
    <property type="match status" value="1"/>
</dbReference>
<dbReference type="InterPro" id="IPR006665">
    <property type="entry name" value="OmpA-like"/>
</dbReference>
<reference evidence="5 6" key="1">
    <citation type="submission" date="2017-09" db="EMBL/GenBank/DDBJ databases">
        <authorList>
            <person name="Varghese N."/>
            <person name="Submissions S."/>
        </authorList>
    </citation>
    <scope>NUCLEOTIDE SEQUENCE [LARGE SCALE GENOMIC DNA]</scope>
    <source>
        <strain evidence="5 6">OK806</strain>
    </source>
</reference>
<sequence>MVPTRATHMKHTIIAPACALWLAGCSTAVRDKLAIQDPTVLQRGFSTEQSESAGAAVRQWTDVYGQIKAPREVRASLQSRLDGLGSGKENYFGYKDQCWLDAANEEIALQNGWGFVEEALGESARLTTELEAGRATSLDNPSLRTVAPLRLDLAASLGVMRSDSRFAYCPQAQREVACMEVKLMHAGHDAWARNFDAAQEKVDAVERVMREARAHLDGCAVPRPPVAAAPLPPKITLSADALFAFDRGDIESITANGRSKLDSVIADVKRAGDVSGVVVSGYTDRLGSVAYNRALSQRRAKSVQQYLQGQGVTVPTQAHGYGPASPGAQCAMSNRRALVDCLAGDRRVELRFARRGETLSLGE</sequence>
<dbReference type="Proteomes" id="UP000219522">
    <property type="component" value="Unassembled WGS sequence"/>
</dbReference>
<evidence type="ECO:0000256" key="3">
    <source>
        <dbReference type="PROSITE-ProRule" id="PRU00473"/>
    </source>
</evidence>
<evidence type="ECO:0000259" key="4">
    <source>
        <dbReference type="PROSITE" id="PS51123"/>
    </source>
</evidence>
<comment type="subcellular location">
    <subcellularLocation>
        <location evidence="1">Membrane</location>
    </subcellularLocation>
</comment>
<name>A0A7Z7I944_9BURK</name>
<dbReference type="InterPro" id="IPR006664">
    <property type="entry name" value="OMP_bac"/>
</dbReference>
<protein>
    <submittedName>
        <fullName evidence="5">OmpA family protein</fullName>
    </submittedName>
</protein>
<dbReference type="EMBL" id="OCSU01000002">
    <property type="protein sequence ID" value="SOE81408.1"/>
    <property type="molecule type" value="Genomic_DNA"/>
</dbReference>
<keyword evidence="6" id="KW-1185">Reference proteome</keyword>
<dbReference type="InterPro" id="IPR036737">
    <property type="entry name" value="OmpA-like_sf"/>
</dbReference>
<dbReference type="PROSITE" id="PS51257">
    <property type="entry name" value="PROKAR_LIPOPROTEIN"/>
    <property type="match status" value="1"/>
</dbReference>
<evidence type="ECO:0000313" key="6">
    <source>
        <dbReference type="Proteomes" id="UP000219522"/>
    </source>
</evidence>
<keyword evidence="2 3" id="KW-0472">Membrane</keyword>
<dbReference type="Gene3D" id="3.30.1330.60">
    <property type="entry name" value="OmpA-like domain"/>
    <property type="match status" value="1"/>
</dbReference>
<feature type="domain" description="OmpA-like" evidence="4">
    <location>
        <begin position="230"/>
        <end position="356"/>
    </location>
</feature>
<dbReference type="GO" id="GO:0016020">
    <property type="term" value="C:membrane"/>
    <property type="evidence" value="ECO:0007669"/>
    <property type="project" value="UniProtKB-SubCell"/>
</dbReference>
<evidence type="ECO:0000313" key="5">
    <source>
        <dbReference type="EMBL" id="SOE81408.1"/>
    </source>
</evidence>
<comment type="caution">
    <text evidence="5">The sequence shown here is derived from an EMBL/GenBank/DDBJ whole genome shotgun (WGS) entry which is preliminary data.</text>
</comment>
<dbReference type="CDD" id="cd07185">
    <property type="entry name" value="OmpA_C-like"/>
    <property type="match status" value="1"/>
</dbReference>
<dbReference type="SUPFAM" id="SSF103088">
    <property type="entry name" value="OmpA-like"/>
    <property type="match status" value="1"/>
</dbReference>
<accession>A0A7Z7I944</accession>
<evidence type="ECO:0000256" key="1">
    <source>
        <dbReference type="ARBA" id="ARBA00004370"/>
    </source>
</evidence>
<organism evidence="5 6">
    <name type="scientific">Caballeronia arationis</name>
    <dbReference type="NCBI Taxonomy" id="1777142"/>
    <lineage>
        <taxon>Bacteria</taxon>
        <taxon>Pseudomonadati</taxon>
        <taxon>Pseudomonadota</taxon>
        <taxon>Betaproteobacteria</taxon>
        <taxon>Burkholderiales</taxon>
        <taxon>Burkholderiaceae</taxon>
        <taxon>Caballeronia</taxon>
    </lineage>
</organism>